<dbReference type="AlphaFoldDB" id="A0A922SHE7"/>
<sequence>MTRNINRSLIFNMADLGSSLVLQRPAGAIEAIRKIHNLDKPGRIEEALNILHDWIQKQHHLTKKDFSEYLNTYII</sequence>
<name>A0A922SHE7_SPOEX</name>
<comment type="caution">
    <text evidence="1">The sequence shown here is derived from an EMBL/GenBank/DDBJ whole genome shotgun (WGS) entry which is preliminary data.</text>
</comment>
<organism evidence="1 2">
    <name type="scientific">Spodoptera exigua</name>
    <name type="common">Beet armyworm</name>
    <name type="synonym">Noctua fulgens</name>
    <dbReference type="NCBI Taxonomy" id="7107"/>
    <lineage>
        <taxon>Eukaryota</taxon>
        <taxon>Metazoa</taxon>
        <taxon>Ecdysozoa</taxon>
        <taxon>Arthropoda</taxon>
        <taxon>Hexapoda</taxon>
        <taxon>Insecta</taxon>
        <taxon>Pterygota</taxon>
        <taxon>Neoptera</taxon>
        <taxon>Endopterygota</taxon>
        <taxon>Lepidoptera</taxon>
        <taxon>Glossata</taxon>
        <taxon>Ditrysia</taxon>
        <taxon>Noctuoidea</taxon>
        <taxon>Noctuidae</taxon>
        <taxon>Amphipyrinae</taxon>
        <taxon>Spodoptera</taxon>
    </lineage>
</organism>
<dbReference type="Proteomes" id="UP000814243">
    <property type="component" value="Unassembled WGS sequence"/>
</dbReference>
<reference evidence="1" key="1">
    <citation type="journal article" date="2021" name="G3 (Bethesda)">
        <title>Genome and transcriptome analysis of the beet armyworm Spodoptera exigua reveals targets for pest control. .</title>
        <authorList>
            <person name="Simon S."/>
            <person name="Breeschoten T."/>
            <person name="Jansen H.J."/>
            <person name="Dirks R.P."/>
            <person name="Schranz M.E."/>
            <person name="Ros V.I.D."/>
        </authorList>
    </citation>
    <scope>NUCLEOTIDE SEQUENCE</scope>
    <source>
        <strain evidence="1">TB_SE_WUR_2020</strain>
    </source>
</reference>
<gene>
    <name evidence="1" type="ORF">HF086_007819</name>
</gene>
<accession>A0A922SHE7</accession>
<proteinExistence type="predicted"/>
<protein>
    <submittedName>
        <fullName evidence="1">Uncharacterized protein</fullName>
    </submittedName>
</protein>
<evidence type="ECO:0000313" key="1">
    <source>
        <dbReference type="EMBL" id="KAH9637790.1"/>
    </source>
</evidence>
<dbReference type="EMBL" id="JACEFF010000437">
    <property type="protein sequence ID" value="KAH9637790.1"/>
    <property type="molecule type" value="Genomic_DNA"/>
</dbReference>
<evidence type="ECO:0000313" key="2">
    <source>
        <dbReference type="Proteomes" id="UP000814243"/>
    </source>
</evidence>